<protein>
    <submittedName>
        <fullName evidence="1">Uncharacterized protein</fullName>
    </submittedName>
</protein>
<evidence type="ECO:0000313" key="2">
    <source>
        <dbReference type="Proteomes" id="UP001165960"/>
    </source>
</evidence>
<keyword evidence="2" id="KW-1185">Reference proteome</keyword>
<reference evidence="1" key="1">
    <citation type="submission" date="2022-04" db="EMBL/GenBank/DDBJ databases">
        <title>Genome of the entomopathogenic fungus Entomophthora muscae.</title>
        <authorList>
            <person name="Elya C."/>
            <person name="Lovett B.R."/>
            <person name="Lee E."/>
            <person name="Macias A.M."/>
            <person name="Hajek A.E."/>
            <person name="De Bivort B.L."/>
            <person name="Kasson M.T."/>
            <person name="De Fine Licht H.H."/>
            <person name="Stajich J.E."/>
        </authorList>
    </citation>
    <scope>NUCLEOTIDE SEQUENCE</scope>
    <source>
        <strain evidence="1">Berkeley</strain>
    </source>
</reference>
<comment type="caution">
    <text evidence="1">The sequence shown here is derived from an EMBL/GenBank/DDBJ whole genome shotgun (WGS) entry which is preliminary data.</text>
</comment>
<organism evidence="1 2">
    <name type="scientific">Entomophthora muscae</name>
    <dbReference type="NCBI Taxonomy" id="34485"/>
    <lineage>
        <taxon>Eukaryota</taxon>
        <taxon>Fungi</taxon>
        <taxon>Fungi incertae sedis</taxon>
        <taxon>Zoopagomycota</taxon>
        <taxon>Entomophthoromycotina</taxon>
        <taxon>Entomophthoromycetes</taxon>
        <taxon>Entomophthorales</taxon>
        <taxon>Entomophthoraceae</taxon>
        <taxon>Entomophthora</taxon>
    </lineage>
</organism>
<sequence length="121" mass="13265">MTALTGFQVVNLIPYFAKILPQLLGLYTDTENVSPCSETSQIKEIIAPNERLITAPNGVYTSNQSGANPGKRHGPAAWSHDHNTKNSRAECCFAAFGPKHPVQQQRPCQHFVDMATVDSKL</sequence>
<evidence type="ECO:0000313" key="1">
    <source>
        <dbReference type="EMBL" id="KAJ9060214.1"/>
    </source>
</evidence>
<name>A0ACC2SCZ8_9FUNG</name>
<dbReference type="EMBL" id="QTSX02005231">
    <property type="protein sequence ID" value="KAJ9060214.1"/>
    <property type="molecule type" value="Genomic_DNA"/>
</dbReference>
<gene>
    <name evidence="1" type="ORF">DSO57_1033306</name>
</gene>
<accession>A0ACC2SCZ8</accession>
<dbReference type="Proteomes" id="UP001165960">
    <property type="component" value="Unassembled WGS sequence"/>
</dbReference>
<proteinExistence type="predicted"/>